<feature type="transmembrane region" description="Helical" evidence="2">
    <location>
        <begin position="696"/>
        <end position="713"/>
    </location>
</feature>
<dbReference type="VEuPathDB" id="FungiDB:CH63R_08630"/>
<name>A0A1B7Y4Y5_COLHI</name>
<protein>
    <submittedName>
        <fullName evidence="3">Immunoglobulin a1 protease</fullName>
    </submittedName>
</protein>
<dbReference type="EMBL" id="LTAN01000006">
    <property type="protein sequence ID" value="OBR07109.1"/>
    <property type="molecule type" value="Genomic_DNA"/>
</dbReference>
<sequence>MINLVIIPFVGPPQICFGCIVKFPPNIKIDIPEFCIQLLGLKIGNCPPKKNKDGEDDDKDDDKNDDEDDNNDKDDDDDKSKSKTRTKTHSSTATTTSSSCTATVTATQKSIFCSVARGNTAEAECSTSAYTTVKQCSVIATATTVTSTYTSMPSAILCGPDSCGGRACAIKKIERSEDSAAQGLVRRGDPSLGKWPDPSDHENHESFIVSQIDAIAEDTAKKERYTPKLVEHGPNDGPSANWTTFKDNVEAIGLEGLFGCTSIVLVSRKGAWISHIWQTTMDPEEEDLDEDDSTMDPFEHLIEVELPNRIPPDMEFYKFYEYGLNDMKDHPEDGDAGVMFGNSKDGATDTPTSLNMKAFIVTPRKWTYPEVYFDARGRRIPHQVLAHVDFRKGTVRYPDQVRALQTAVTEVYGDIPVEVVDYNPTIVRPENWAAFQWTGKLIVNGELMPIPEYHGRLSRRNVRGKILLQYQPAATCQDEAEWRLWVEGQPAGDRADKWPPLPGQIFSSSSEPDKSDPSDEKDPSDKKVERRQVCELPNKSKNPISATPASVGVSASPPVSQGGSSKRAGIEVTLSRNGSMASQTLTSLGTGFLPTSTLVPGGPYERNSSSSVTTWMTEHFVVFLFFLFLPFLSLANQHIGHHNNLVHKPGKHRYKEHFVLFLLSLLLLLFFVASQYIGHHNNLVNKPDKHRVDKHYVLLFSLLFLLLLANHHIGHHKNLINFNLLHTRTMPTMPTTVTPTKTFKPATTPSKDTLVVIPIKDNPTTSQKPVPAPSEAVAIFYTETLAPDDDDGKKLLREGAWYMFPVMAADAANFDPCNKYPMGHLQLHEPLNLNSVPWPPPIDGEKPFFDRRKCKYKGGNGSRGFGKMSCDDVPEFDCESDPRAKKLLECESHPKAEQSFKPRILRKFPVLEPAGRTQNMKDAVGQP</sequence>
<keyword evidence="3" id="KW-0378">Hydrolase</keyword>
<evidence type="ECO:0000313" key="3">
    <source>
        <dbReference type="EMBL" id="OBR07109.1"/>
    </source>
</evidence>
<dbReference type="AlphaFoldDB" id="A0A1B7Y4Y5"/>
<reference evidence="4" key="1">
    <citation type="journal article" date="2017" name="BMC Genomics">
        <title>Gapless genome assembly of Colletotrichum higginsianum reveals chromosome structure and association of transposable elements with secondary metabolite gene clusters.</title>
        <authorList>
            <person name="Dallery J.-F."/>
            <person name="Lapalu N."/>
            <person name="Zampounis A."/>
            <person name="Pigne S."/>
            <person name="Luyten I."/>
            <person name="Amselem J."/>
            <person name="Wittenberg A.H.J."/>
            <person name="Zhou S."/>
            <person name="de Queiroz M.V."/>
            <person name="Robin G.P."/>
            <person name="Auger A."/>
            <person name="Hainaut M."/>
            <person name="Henrissat B."/>
            <person name="Kim K.-T."/>
            <person name="Lee Y.-H."/>
            <person name="Lespinet O."/>
            <person name="Schwartz D.C."/>
            <person name="Thon M.R."/>
            <person name="O'Connell R.J."/>
        </authorList>
    </citation>
    <scope>NUCLEOTIDE SEQUENCE [LARGE SCALE GENOMIC DNA]</scope>
    <source>
        <strain evidence="4">IMI 349063</strain>
    </source>
</reference>
<dbReference type="GO" id="GO:0006508">
    <property type="term" value="P:proteolysis"/>
    <property type="evidence" value="ECO:0007669"/>
    <property type="project" value="UniProtKB-KW"/>
</dbReference>
<evidence type="ECO:0000313" key="4">
    <source>
        <dbReference type="Proteomes" id="UP000092177"/>
    </source>
</evidence>
<keyword evidence="2" id="KW-0812">Transmembrane</keyword>
<feature type="region of interest" description="Disordered" evidence="1">
    <location>
        <begin position="47"/>
        <end position="95"/>
    </location>
</feature>
<dbReference type="GeneID" id="28867711"/>
<dbReference type="RefSeq" id="XP_018155627.1">
    <property type="nucleotide sequence ID" value="XM_018303604.1"/>
</dbReference>
<evidence type="ECO:0000256" key="1">
    <source>
        <dbReference type="SAM" id="MobiDB-lite"/>
    </source>
</evidence>
<organism evidence="3 4">
    <name type="scientific">Colletotrichum higginsianum (strain IMI 349063)</name>
    <name type="common">Crucifer anthracnose fungus</name>
    <dbReference type="NCBI Taxonomy" id="759273"/>
    <lineage>
        <taxon>Eukaryota</taxon>
        <taxon>Fungi</taxon>
        <taxon>Dikarya</taxon>
        <taxon>Ascomycota</taxon>
        <taxon>Pezizomycotina</taxon>
        <taxon>Sordariomycetes</taxon>
        <taxon>Hypocreomycetidae</taxon>
        <taxon>Glomerellales</taxon>
        <taxon>Glomerellaceae</taxon>
        <taxon>Colletotrichum</taxon>
        <taxon>Colletotrichum destructivum species complex</taxon>
    </lineage>
</organism>
<evidence type="ECO:0000256" key="2">
    <source>
        <dbReference type="SAM" id="Phobius"/>
    </source>
</evidence>
<gene>
    <name evidence="3" type="ORF">CH63R_08630</name>
</gene>
<dbReference type="Proteomes" id="UP000092177">
    <property type="component" value="Chromosome 6"/>
</dbReference>
<proteinExistence type="predicted"/>
<feature type="transmembrane region" description="Helical" evidence="2">
    <location>
        <begin position="657"/>
        <end position="676"/>
    </location>
</feature>
<keyword evidence="2" id="KW-1133">Transmembrane helix</keyword>
<feature type="compositionally biased region" description="Acidic residues" evidence="1">
    <location>
        <begin position="54"/>
        <end position="77"/>
    </location>
</feature>
<accession>A0A1B7Y4Y5</accession>
<keyword evidence="3" id="KW-0645">Protease</keyword>
<keyword evidence="2" id="KW-0472">Membrane</keyword>
<feature type="transmembrane region" description="Helical" evidence="2">
    <location>
        <begin position="615"/>
        <end position="636"/>
    </location>
</feature>
<keyword evidence="4" id="KW-1185">Reference proteome</keyword>
<dbReference type="GO" id="GO:0008233">
    <property type="term" value="F:peptidase activity"/>
    <property type="evidence" value="ECO:0007669"/>
    <property type="project" value="UniProtKB-KW"/>
</dbReference>
<dbReference type="KEGG" id="chig:CH63R_08630"/>
<dbReference type="OrthoDB" id="3886018at2759"/>
<comment type="caution">
    <text evidence="3">The sequence shown here is derived from an EMBL/GenBank/DDBJ whole genome shotgun (WGS) entry which is preliminary data.</text>
</comment>
<feature type="compositionally biased region" description="Basic and acidic residues" evidence="1">
    <location>
        <begin position="511"/>
        <end position="533"/>
    </location>
</feature>
<feature type="region of interest" description="Disordered" evidence="1">
    <location>
        <begin position="491"/>
        <end position="566"/>
    </location>
</feature>
<feature type="compositionally biased region" description="Low complexity" evidence="1">
    <location>
        <begin position="545"/>
        <end position="565"/>
    </location>
</feature>